<reference evidence="3 4" key="1">
    <citation type="journal article" date="2019" name="Nat. Ecol. Evol.">
        <title>Megaphylogeny resolves global patterns of mushroom evolution.</title>
        <authorList>
            <person name="Varga T."/>
            <person name="Krizsan K."/>
            <person name="Foldi C."/>
            <person name="Dima B."/>
            <person name="Sanchez-Garcia M."/>
            <person name="Sanchez-Ramirez S."/>
            <person name="Szollosi G.J."/>
            <person name="Szarkandi J.G."/>
            <person name="Papp V."/>
            <person name="Albert L."/>
            <person name="Andreopoulos W."/>
            <person name="Angelini C."/>
            <person name="Antonin V."/>
            <person name="Barry K.W."/>
            <person name="Bougher N.L."/>
            <person name="Buchanan P."/>
            <person name="Buyck B."/>
            <person name="Bense V."/>
            <person name="Catcheside P."/>
            <person name="Chovatia M."/>
            <person name="Cooper J."/>
            <person name="Damon W."/>
            <person name="Desjardin D."/>
            <person name="Finy P."/>
            <person name="Geml J."/>
            <person name="Haridas S."/>
            <person name="Hughes K."/>
            <person name="Justo A."/>
            <person name="Karasinski D."/>
            <person name="Kautmanova I."/>
            <person name="Kiss B."/>
            <person name="Kocsube S."/>
            <person name="Kotiranta H."/>
            <person name="LaButti K.M."/>
            <person name="Lechner B.E."/>
            <person name="Liimatainen K."/>
            <person name="Lipzen A."/>
            <person name="Lukacs Z."/>
            <person name="Mihaltcheva S."/>
            <person name="Morgado L.N."/>
            <person name="Niskanen T."/>
            <person name="Noordeloos M.E."/>
            <person name="Ohm R.A."/>
            <person name="Ortiz-Santana B."/>
            <person name="Ovrebo C."/>
            <person name="Racz N."/>
            <person name="Riley R."/>
            <person name="Savchenko A."/>
            <person name="Shiryaev A."/>
            <person name="Soop K."/>
            <person name="Spirin V."/>
            <person name="Szebenyi C."/>
            <person name="Tomsovsky M."/>
            <person name="Tulloss R.E."/>
            <person name="Uehling J."/>
            <person name="Grigoriev I.V."/>
            <person name="Vagvolgyi C."/>
            <person name="Papp T."/>
            <person name="Martin F.M."/>
            <person name="Miettinen O."/>
            <person name="Hibbett D.S."/>
            <person name="Nagy L.G."/>
        </authorList>
    </citation>
    <scope>NUCLEOTIDE SEQUENCE [LARGE SCALE GENOMIC DNA]</scope>
    <source>
        <strain evidence="3 4">CBS 962.96</strain>
    </source>
</reference>
<protein>
    <recommendedName>
        <fullName evidence="2">DUF6534 domain-containing protein</fullName>
    </recommendedName>
</protein>
<evidence type="ECO:0000256" key="1">
    <source>
        <dbReference type="SAM" id="Phobius"/>
    </source>
</evidence>
<dbReference type="PANTHER" id="PTHR40465:SF1">
    <property type="entry name" value="DUF6534 DOMAIN-CONTAINING PROTEIN"/>
    <property type="match status" value="1"/>
</dbReference>
<feature type="transmembrane region" description="Helical" evidence="1">
    <location>
        <begin position="45"/>
        <end position="68"/>
    </location>
</feature>
<evidence type="ECO:0000313" key="3">
    <source>
        <dbReference type="EMBL" id="THU89285.1"/>
    </source>
</evidence>
<accession>A0A4V4HE14</accession>
<evidence type="ECO:0000313" key="4">
    <source>
        <dbReference type="Proteomes" id="UP000297245"/>
    </source>
</evidence>
<feature type="transmembrane region" description="Helical" evidence="1">
    <location>
        <begin position="150"/>
        <end position="168"/>
    </location>
</feature>
<keyword evidence="1" id="KW-1133">Transmembrane helix</keyword>
<dbReference type="EMBL" id="ML179374">
    <property type="protein sequence ID" value="THU89285.1"/>
    <property type="molecule type" value="Genomic_DNA"/>
</dbReference>
<organism evidence="3 4">
    <name type="scientific">Dendrothele bispora (strain CBS 962.96)</name>
    <dbReference type="NCBI Taxonomy" id="1314807"/>
    <lineage>
        <taxon>Eukaryota</taxon>
        <taxon>Fungi</taxon>
        <taxon>Dikarya</taxon>
        <taxon>Basidiomycota</taxon>
        <taxon>Agaricomycotina</taxon>
        <taxon>Agaricomycetes</taxon>
        <taxon>Agaricomycetidae</taxon>
        <taxon>Agaricales</taxon>
        <taxon>Agaricales incertae sedis</taxon>
        <taxon>Dendrothele</taxon>
    </lineage>
</organism>
<dbReference type="PANTHER" id="PTHR40465">
    <property type="entry name" value="CHROMOSOME 1, WHOLE GENOME SHOTGUN SEQUENCE"/>
    <property type="match status" value="1"/>
</dbReference>
<feature type="transmembrane region" description="Helical" evidence="1">
    <location>
        <begin position="188"/>
        <end position="210"/>
    </location>
</feature>
<dbReference type="AlphaFoldDB" id="A0A4V4HE14"/>
<keyword evidence="1" id="KW-0812">Transmembrane</keyword>
<feature type="transmembrane region" description="Helical" evidence="1">
    <location>
        <begin position="216"/>
        <end position="238"/>
    </location>
</feature>
<name>A0A4V4HE14_DENBC</name>
<feature type="transmembrane region" description="Helical" evidence="1">
    <location>
        <begin position="88"/>
        <end position="113"/>
    </location>
</feature>
<dbReference type="InterPro" id="IPR045339">
    <property type="entry name" value="DUF6534"/>
</dbReference>
<feature type="domain" description="DUF6534" evidence="2">
    <location>
        <begin position="155"/>
        <end position="240"/>
    </location>
</feature>
<feature type="transmembrane region" description="Helical" evidence="1">
    <location>
        <begin position="125"/>
        <end position="144"/>
    </location>
</feature>
<keyword evidence="1" id="KW-0472">Membrane</keyword>
<dbReference type="OrthoDB" id="2907833at2759"/>
<dbReference type="Pfam" id="PF20152">
    <property type="entry name" value="DUF6534"/>
    <property type="match status" value="1"/>
</dbReference>
<evidence type="ECO:0000259" key="2">
    <source>
        <dbReference type="Pfam" id="PF20152"/>
    </source>
</evidence>
<proteinExistence type="predicted"/>
<sequence length="284" mass="31866">MSEISLILGGVIVSTFVGFLALGIVLSCAWNYFVRFRHDKLYFKAIVSVCALLCIGETIFLAHWGYSWGVTHYGGSSFLLYYNVNNDIYFSSELNVIAMAPGSITFIVQWFYAWRLWIISLRRNVWFPSLVALLATVTYCLPVLLGLSVAQFLSITDILISSGLFYYLDIKLRRKQIKTYLKRLRVIILRTVECNVLSLIAQVGMTILFICNVGFYYLILVTAIGKVHTFSLIVSLNARSNGSSVSRHGNPNDGLITESESLPLSVILQEARPESNPATRSVFS</sequence>
<gene>
    <name evidence="3" type="ORF">K435DRAFT_802871</name>
</gene>
<keyword evidence="4" id="KW-1185">Reference proteome</keyword>
<dbReference type="Proteomes" id="UP000297245">
    <property type="component" value="Unassembled WGS sequence"/>
</dbReference>
<feature type="transmembrane region" description="Helical" evidence="1">
    <location>
        <begin position="6"/>
        <end position="33"/>
    </location>
</feature>